<evidence type="ECO:0000256" key="2">
    <source>
        <dbReference type="ARBA" id="ARBA00022448"/>
    </source>
</evidence>
<evidence type="ECO:0008006" key="13">
    <source>
        <dbReference type="Google" id="ProtNLM"/>
    </source>
</evidence>
<dbReference type="Pfam" id="PF00005">
    <property type="entry name" value="ABC_tran"/>
    <property type="match status" value="1"/>
</dbReference>
<feature type="transmembrane region" description="Helical" evidence="8">
    <location>
        <begin position="124"/>
        <end position="146"/>
    </location>
</feature>
<evidence type="ECO:0000256" key="5">
    <source>
        <dbReference type="ARBA" id="ARBA00022840"/>
    </source>
</evidence>
<dbReference type="SUPFAM" id="SSF50475">
    <property type="entry name" value="FMN-binding split barrel"/>
    <property type="match status" value="1"/>
</dbReference>
<dbReference type="EMBL" id="JAJHUN010000011">
    <property type="protein sequence ID" value="KAJ4144412.1"/>
    <property type="molecule type" value="Genomic_DNA"/>
</dbReference>
<dbReference type="Gene3D" id="2.30.110.10">
    <property type="entry name" value="Electron Transport, Fmn-binding Protein, Chain A"/>
    <property type="match status" value="1"/>
</dbReference>
<dbReference type="PANTHER" id="PTHR24223:SF269">
    <property type="entry name" value="ABC MULTIDRUG TRANSPORTER (EUROFUNG)-RELATED"/>
    <property type="match status" value="1"/>
</dbReference>
<feature type="transmembrane region" description="Helical" evidence="8">
    <location>
        <begin position="300"/>
        <end position="318"/>
    </location>
</feature>
<dbReference type="SUPFAM" id="SSF52540">
    <property type="entry name" value="P-loop containing nucleoside triphosphate hydrolases"/>
    <property type="match status" value="2"/>
</dbReference>
<reference evidence="11" key="1">
    <citation type="journal article" date="2023" name="Access Microbiol">
        <title>De-novo genome assembly for Akanthomyces muscarius, a biocontrol agent of insect agricultural pests.</title>
        <authorList>
            <person name="Erdos Z."/>
            <person name="Studholme D.J."/>
            <person name="Raymond B."/>
            <person name="Sharma M."/>
        </authorList>
    </citation>
    <scope>NUCLEOTIDE SEQUENCE</scope>
    <source>
        <strain evidence="11">Ve6</strain>
    </source>
</reference>
<dbReference type="GO" id="GO:0010181">
    <property type="term" value="F:FMN binding"/>
    <property type="evidence" value="ECO:0007669"/>
    <property type="project" value="InterPro"/>
</dbReference>
<keyword evidence="4" id="KW-0547">Nucleotide-binding</keyword>
<dbReference type="SMART" id="SM00382">
    <property type="entry name" value="AAA"/>
    <property type="match status" value="1"/>
</dbReference>
<feature type="transmembrane region" description="Helical" evidence="8">
    <location>
        <begin position="382"/>
        <end position="407"/>
    </location>
</feature>
<proteinExistence type="predicted"/>
<dbReference type="InterPro" id="IPR003439">
    <property type="entry name" value="ABC_transporter-like_ATP-bd"/>
</dbReference>
<feature type="domain" description="ABC transporter" evidence="9">
    <location>
        <begin position="872"/>
        <end position="1117"/>
    </location>
</feature>
<sequence length="1355" mass="148730">MDTQHAFGDLGAKISFSLGQVLTSEEKLTRFYIAVLTAGVASTLPIAFLNEPLAASNRSSARLSRLKLYGYVLLMVVEATLLASWYLLPTFYAAKSPAAALVKFAVACVTGPAIDMEAKRPHSWLLSSIFLVLAGLGDIIGLRLYLHSSSAHFAAGVMLSAACCRASLLFIQLALPRQIPAIIAEMTKPYHAWHWEMLELLQSTILYGFRKISDVESLGTLTPELDPERLAKLFDEHWQAADKTSEQCLLGVCKRVFQSATYPGIVARVFGSLFVYTQPFLLEHIILFFEKPLSESRTSLVLSTAIAFAGSSISIALYNRISDRTHTALNGMLSLIVFQKLDRLGQNQALTSATPSLIDGDVASICDGFQAMYRANNDALHIVLGIAVLFKFAGSGCLVVVIGVMISTAMEALVRNRVASTYSTWTMNNQEKSTETSEILSQLQIIKTLGLQSVVADKLRKLQATEFELWLKASRFIRSEKGFRTLLLRLCLLNHDLDKLEQGDEYVVGHNGMNLSGGQRHRIALARGVYSRMGTIVLDDSFGSLDLRSAISILYNLCGSNGFLRQERRTVLISTYMEECFDIADNLLVFDGHGHVTLRRNSSNEANLRRSLSTFSSPIELNLEEEDHKQLAAILRSRRIRDSLVAESSRSEASNVDQGWKTLAFVSSHAASLAAIACDPCWNLVIGATENLPEYLMGVWLQRGPGQIVFPVIFLALTVASTFAFFMRSTHLSNKVERHVDRALSDLLIKTVLSSTPAYIGATDTTHLLNQFDKTVKAAARHLPPCLSSSDYVFCTLCIRIGVIVSGYRACYGAVGMGNLPAVGLFAIRFFTNTEKNLNSASELLRMLENVPREHEIEGTGLPAYWPERGDVQLFDVTARYGSSNASSPALSNVSLSINSGQKVAIAGRTGSGKTSLFLSLLGLLQYDGRITIDDVDISTINRDVLRSRIITLTFDPLQLRDTVRHNLMPFRSQYDVQGTPLIGDDHVRNILDGLGLWTKISDRGGLNAMLHTVRLSRAEMQLFGIARAGLQHMLTRGRLVLMDEATSALDTVTDKLVQGVISQAFPGCTILMIAHRQVTVRDAGKFVELSDGVVTSVRDVSQNTSNHGDEARISKDQLAESAGGGTIRQTTPERITAASTRCRTLPYRLPFSTGNEDGSSNISAISSAFWLVDRCILGSAAGSQTPQNILRSGHCTVNLPEDDLVASVNALATTTGTPEPSASKIARGYRHVKDKWTVAGLTPQVSDLVPALRIRECPVQMECELVDSHGLMQDAPTMAGALIILELKVLRVHVLERLRMPGHVNRVDPDRWRPMIMSFQQLYGLRDTKIAPSQLAEIDEELYRLPAQTRSTAP</sequence>
<keyword evidence="6 8" id="KW-1133">Transmembrane helix</keyword>
<dbReference type="GO" id="GO:0005524">
    <property type="term" value="F:ATP binding"/>
    <property type="evidence" value="ECO:0007669"/>
    <property type="project" value="UniProtKB-KW"/>
</dbReference>
<organism evidence="11 12">
    <name type="scientific">Akanthomyces muscarius</name>
    <name type="common">Entomopathogenic fungus</name>
    <name type="synonym">Lecanicillium muscarium</name>
    <dbReference type="NCBI Taxonomy" id="2231603"/>
    <lineage>
        <taxon>Eukaryota</taxon>
        <taxon>Fungi</taxon>
        <taxon>Dikarya</taxon>
        <taxon>Ascomycota</taxon>
        <taxon>Pezizomycotina</taxon>
        <taxon>Sordariomycetes</taxon>
        <taxon>Hypocreomycetidae</taxon>
        <taxon>Hypocreales</taxon>
        <taxon>Cordycipitaceae</taxon>
        <taxon>Akanthomyces</taxon>
    </lineage>
</organism>
<feature type="transmembrane region" description="Helical" evidence="8">
    <location>
        <begin position="31"/>
        <end position="48"/>
    </location>
</feature>
<comment type="caution">
    <text evidence="11">The sequence shown here is derived from an EMBL/GenBank/DDBJ whole genome shotgun (WGS) entry which is preliminary data.</text>
</comment>
<comment type="subcellular location">
    <subcellularLocation>
        <location evidence="1">Membrane</location>
    </subcellularLocation>
</comment>
<evidence type="ECO:0000256" key="1">
    <source>
        <dbReference type="ARBA" id="ARBA00004370"/>
    </source>
</evidence>
<dbReference type="PROSITE" id="PS50893">
    <property type="entry name" value="ABC_TRANSPORTER_2"/>
    <property type="match status" value="2"/>
</dbReference>
<dbReference type="GeneID" id="80890455"/>
<dbReference type="PROSITE" id="PS50929">
    <property type="entry name" value="ABC_TM1F"/>
    <property type="match status" value="1"/>
</dbReference>
<dbReference type="PANTHER" id="PTHR24223">
    <property type="entry name" value="ATP-BINDING CASSETTE SUB-FAMILY C"/>
    <property type="match status" value="1"/>
</dbReference>
<keyword evidence="5" id="KW-0067">ATP-binding</keyword>
<accession>A0A9W8Q453</accession>
<dbReference type="GO" id="GO:0000329">
    <property type="term" value="C:fungal-type vacuole membrane"/>
    <property type="evidence" value="ECO:0007669"/>
    <property type="project" value="UniProtKB-ARBA"/>
</dbReference>
<dbReference type="InterPro" id="IPR011527">
    <property type="entry name" value="ABC1_TM_dom"/>
</dbReference>
<keyword evidence="2" id="KW-0813">Transport</keyword>
<dbReference type="SUPFAM" id="SSF90123">
    <property type="entry name" value="ABC transporter transmembrane region"/>
    <property type="match status" value="2"/>
</dbReference>
<evidence type="ECO:0000313" key="12">
    <source>
        <dbReference type="Proteomes" id="UP001144673"/>
    </source>
</evidence>
<evidence type="ECO:0000256" key="3">
    <source>
        <dbReference type="ARBA" id="ARBA00022692"/>
    </source>
</evidence>
<evidence type="ECO:0000256" key="4">
    <source>
        <dbReference type="ARBA" id="ARBA00022741"/>
    </source>
</evidence>
<dbReference type="RefSeq" id="XP_056048082.1">
    <property type="nucleotide sequence ID" value="XM_056204364.1"/>
</dbReference>
<dbReference type="InterPro" id="IPR027417">
    <property type="entry name" value="P-loop_NTPase"/>
</dbReference>
<dbReference type="InterPro" id="IPR036640">
    <property type="entry name" value="ABC1_TM_sf"/>
</dbReference>
<keyword evidence="12" id="KW-1185">Reference proteome</keyword>
<dbReference type="Pfam" id="PF01613">
    <property type="entry name" value="Flavin_Reduct"/>
    <property type="match status" value="1"/>
</dbReference>
<dbReference type="Gene3D" id="1.20.1560.10">
    <property type="entry name" value="ABC transporter type 1, transmembrane domain"/>
    <property type="match status" value="2"/>
</dbReference>
<keyword evidence="3 8" id="KW-0812">Transmembrane</keyword>
<name>A0A9W8Q453_AKAMU</name>
<dbReference type="GO" id="GO:0140359">
    <property type="term" value="F:ABC-type transporter activity"/>
    <property type="evidence" value="ECO:0007669"/>
    <property type="project" value="InterPro"/>
</dbReference>
<feature type="domain" description="ABC transporter" evidence="9">
    <location>
        <begin position="333"/>
        <end position="617"/>
    </location>
</feature>
<evidence type="ECO:0000256" key="8">
    <source>
        <dbReference type="SAM" id="Phobius"/>
    </source>
</evidence>
<feature type="transmembrane region" description="Helical" evidence="8">
    <location>
        <begin position="68"/>
        <end position="88"/>
    </location>
</feature>
<dbReference type="KEGG" id="amus:LMH87_003296"/>
<evidence type="ECO:0000259" key="10">
    <source>
        <dbReference type="PROSITE" id="PS50929"/>
    </source>
</evidence>
<dbReference type="GO" id="GO:0016887">
    <property type="term" value="F:ATP hydrolysis activity"/>
    <property type="evidence" value="ECO:0007669"/>
    <property type="project" value="InterPro"/>
</dbReference>
<dbReference type="InterPro" id="IPR050173">
    <property type="entry name" value="ABC_transporter_C-like"/>
</dbReference>
<gene>
    <name evidence="11" type="ORF">LMH87_003296</name>
</gene>
<evidence type="ECO:0000259" key="9">
    <source>
        <dbReference type="PROSITE" id="PS50893"/>
    </source>
</evidence>
<feature type="domain" description="ABC transmembrane type-1" evidence="10">
    <location>
        <begin position="264"/>
        <end position="493"/>
    </location>
</feature>
<protein>
    <recommendedName>
        <fullName evidence="13">ABC transporter</fullName>
    </recommendedName>
</protein>
<dbReference type="Proteomes" id="UP001144673">
    <property type="component" value="Chromosome 2"/>
</dbReference>
<evidence type="ECO:0000256" key="6">
    <source>
        <dbReference type="ARBA" id="ARBA00022989"/>
    </source>
</evidence>
<dbReference type="InterPro" id="IPR012349">
    <property type="entry name" value="Split_barrel_FMN-bd"/>
</dbReference>
<feature type="transmembrane region" description="Helical" evidence="8">
    <location>
        <begin position="708"/>
        <end position="727"/>
    </location>
</feature>
<evidence type="ECO:0000313" key="11">
    <source>
        <dbReference type="EMBL" id="KAJ4144412.1"/>
    </source>
</evidence>
<dbReference type="Gene3D" id="3.40.50.300">
    <property type="entry name" value="P-loop containing nucleotide triphosphate hydrolases"/>
    <property type="match status" value="2"/>
</dbReference>
<keyword evidence="7 8" id="KW-0472">Membrane</keyword>
<dbReference type="InterPro" id="IPR003593">
    <property type="entry name" value="AAA+_ATPase"/>
</dbReference>
<dbReference type="InterPro" id="IPR002563">
    <property type="entry name" value="Flavin_Rdtase-like_dom"/>
</dbReference>
<evidence type="ECO:0000256" key="7">
    <source>
        <dbReference type="ARBA" id="ARBA00023136"/>
    </source>
</evidence>
<feature type="transmembrane region" description="Helical" evidence="8">
    <location>
        <begin position="265"/>
        <end position="288"/>
    </location>
</feature>